<reference evidence="1" key="1">
    <citation type="submission" date="2022-11" db="EMBL/GenBank/DDBJ databases">
        <title>Minimal conservation of predation-associated metabolite biosynthetic gene clusters underscores biosynthetic potential of Myxococcota including descriptions for ten novel species: Archangium lansinium sp. nov., Myxococcus landrumus sp. nov., Nannocystis bai.</title>
        <authorList>
            <person name="Ahearne A."/>
            <person name="Stevens C."/>
            <person name="Dowd S."/>
        </authorList>
    </citation>
    <scope>NUCLEOTIDE SEQUENCE</scope>
    <source>
        <strain evidence="1">Fl3</strain>
    </source>
</reference>
<protein>
    <submittedName>
        <fullName evidence="1">Uncharacterized protein</fullName>
    </submittedName>
</protein>
<dbReference type="EMBL" id="CP114040">
    <property type="protein sequence ID" value="WAS95656.1"/>
    <property type="molecule type" value="Genomic_DNA"/>
</dbReference>
<gene>
    <name evidence="1" type="ORF">O0S08_05795</name>
</gene>
<accession>A0ABY7H8U4</accession>
<keyword evidence="2" id="KW-1185">Reference proteome</keyword>
<organism evidence="1 2">
    <name type="scientific">Nannocystis punicea</name>
    <dbReference type="NCBI Taxonomy" id="2995304"/>
    <lineage>
        <taxon>Bacteria</taxon>
        <taxon>Pseudomonadati</taxon>
        <taxon>Myxococcota</taxon>
        <taxon>Polyangia</taxon>
        <taxon>Nannocystales</taxon>
        <taxon>Nannocystaceae</taxon>
        <taxon>Nannocystis</taxon>
    </lineage>
</organism>
<evidence type="ECO:0000313" key="1">
    <source>
        <dbReference type="EMBL" id="WAS95656.1"/>
    </source>
</evidence>
<evidence type="ECO:0000313" key="2">
    <source>
        <dbReference type="Proteomes" id="UP001164459"/>
    </source>
</evidence>
<name>A0ABY7H8U4_9BACT</name>
<sequence>MPTITLRDNAYHDANAIILMTAQPMKIALTALTGQGVRFQCSNALATIQGATSVDITFDAAHHSEHQNVQVSSVQP</sequence>
<dbReference type="RefSeq" id="WP_269038002.1">
    <property type="nucleotide sequence ID" value="NZ_CP114040.1"/>
</dbReference>
<dbReference type="Proteomes" id="UP001164459">
    <property type="component" value="Chromosome"/>
</dbReference>
<proteinExistence type="predicted"/>